<accession>A0A415L5D4</accession>
<evidence type="ECO:0000313" key="2">
    <source>
        <dbReference type="Proteomes" id="UP000285897"/>
    </source>
</evidence>
<comment type="caution">
    <text evidence="1">The sequence shown here is derived from an EMBL/GenBank/DDBJ whole genome shotgun (WGS) entry which is preliminary data.</text>
</comment>
<dbReference type="Proteomes" id="UP000285897">
    <property type="component" value="Unassembled WGS sequence"/>
</dbReference>
<gene>
    <name evidence="1" type="ORF">DW021_15405</name>
</gene>
<dbReference type="RefSeq" id="WP_118393440.1">
    <property type="nucleotide sequence ID" value="NZ_QROS01000016.1"/>
</dbReference>
<name>A0A415L5D4_9FIRM</name>
<organism evidence="1 2">
    <name type="scientific">Blautia obeum</name>
    <dbReference type="NCBI Taxonomy" id="40520"/>
    <lineage>
        <taxon>Bacteria</taxon>
        <taxon>Bacillati</taxon>
        <taxon>Bacillota</taxon>
        <taxon>Clostridia</taxon>
        <taxon>Lachnospirales</taxon>
        <taxon>Lachnospiraceae</taxon>
        <taxon>Blautia</taxon>
    </lineage>
</organism>
<protein>
    <submittedName>
        <fullName evidence="1">Uncharacterized protein</fullName>
    </submittedName>
</protein>
<evidence type="ECO:0000313" key="1">
    <source>
        <dbReference type="EMBL" id="RHL43700.1"/>
    </source>
</evidence>
<reference evidence="1 2" key="1">
    <citation type="submission" date="2018-08" db="EMBL/GenBank/DDBJ databases">
        <title>A genome reference for cultivated species of the human gut microbiota.</title>
        <authorList>
            <person name="Zou Y."/>
            <person name="Xue W."/>
            <person name="Luo G."/>
        </authorList>
    </citation>
    <scope>NUCLEOTIDE SEQUENCE [LARGE SCALE GENOMIC DNA]</scope>
    <source>
        <strain evidence="1 2">AF37-6AC</strain>
    </source>
</reference>
<sequence>MGIKVTRDMLDRYRKLKQEIPVLELELLMMKNTEAGLGNDTIFDYQTGYPRPQSVVGFDQKKYDRREKVLERKKEKVKAMDQWIDDIKDGQTRCVFRMFYKQNMTWKAIAKQIGMPHNEDYPRLHIRDAYLKKCGIK</sequence>
<proteinExistence type="predicted"/>
<dbReference type="EMBL" id="QROS01000016">
    <property type="protein sequence ID" value="RHL43700.1"/>
    <property type="molecule type" value="Genomic_DNA"/>
</dbReference>
<dbReference type="AlphaFoldDB" id="A0A415L5D4"/>